<dbReference type="EMBL" id="LT985188">
    <property type="protein sequence ID" value="SPD86999.1"/>
    <property type="molecule type" value="Genomic_DNA"/>
</dbReference>
<dbReference type="RefSeq" id="WP_105185830.1">
    <property type="nucleotide sequence ID" value="NZ_BAAAGO010000032.1"/>
</dbReference>
<feature type="transmembrane region" description="Helical" evidence="1">
    <location>
        <begin position="6"/>
        <end position="29"/>
    </location>
</feature>
<keyword evidence="1" id="KW-0812">Transmembrane</keyword>
<dbReference type="Pfam" id="PF10086">
    <property type="entry name" value="YhfC"/>
    <property type="match status" value="1"/>
</dbReference>
<feature type="transmembrane region" description="Helical" evidence="1">
    <location>
        <begin position="70"/>
        <end position="90"/>
    </location>
</feature>
<sequence>MLLNPAQMLAIAVELLLMIVLPIVLLTLWCRRTRVPWTAPLIAAGCYLLNLAVNVPLTVMVYPSLNLPPVLLLALTALTYGVCEELARWLSFRLGSLRRHRDGDGAISAGLGHGGAESVLFGLSYAAGTVAALFAPDALPQATRDALAGASPWVFVGTGLDRLPALAGHLVFALLIVLAYRRGVKFLLIAIAAHAALDFSMFMLRDHAALPVFIAAWAAAGLLCLVLARRLYGSLRRPAPEPAPATPVAA</sequence>
<keyword evidence="1" id="KW-1133">Transmembrane helix</keyword>
<dbReference type="KEGG" id="mgg:MPLG2_1969"/>
<reference evidence="2 3" key="1">
    <citation type="submission" date="2018-02" db="EMBL/GenBank/DDBJ databases">
        <authorList>
            <person name="Cohen D.B."/>
            <person name="Kent A.D."/>
        </authorList>
    </citation>
    <scope>NUCLEOTIDE SEQUENCE [LARGE SCALE GENOMIC DNA]</scope>
    <source>
        <strain evidence="2">1</strain>
    </source>
</reference>
<dbReference type="AlphaFoldDB" id="A0A2N9JHX4"/>
<evidence type="ECO:0000313" key="3">
    <source>
        <dbReference type="Proteomes" id="UP000238164"/>
    </source>
</evidence>
<feature type="transmembrane region" description="Helical" evidence="1">
    <location>
        <begin position="187"/>
        <end position="204"/>
    </location>
</feature>
<feature type="transmembrane region" description="Helical" evidence="1">
    <location>
        <begin position="41"/>
        <end position="64"/>
    </location>
</feature>
<gene>
    <name evidence="2" type="ORF">MPLG2_1969</name>
</gene>
<evidence type="ECO:0000256" key="1">
    <source>
        <dbReference type="SAM" id="Phobius"/>
    </source>
</evidence>
<evidence type="ECO:0008006" key="4">
    <source>
        <dbReference type="Google" id="ProtNLM"/>
    </source>
</evidence>
<evidence type="ECO:0000313" key="2">
    <source>
        <dbReference type="EMBL" id="SPD86999.1"/>
    </source>
</evidence>
<feature type="transmembrane region" description="Helical" evidence="1">
    <location>
        <begin position="111"/>
        <end position="135"/>
    </location>
</feature>
<feature type="transmembrane region" description="Helical" evidence="1">
    <location>
        <begin position="163"/>
        <end position="180"/>
    </location>
</feature>
<proteinExistence type="predicted"/>
<name>A0A2N9JHX4_9ACTN</name>
<dbReference type="InterPro" id="IPR011397">
    <property type="entry name" value="YhfC"/>
</dbReference>
<dbReference type="OrthoDB" id="9807167at2"/>
<keyword evidence="3" id="KW-1185">Reference proteome</keyword>
<accession>A0A2N9JHX4</accession>
<dbReference type="Proteomes" id="UP000238164">
    <property type="component" value="Chromosome 1"/>
</dbReference>
<protein>
    <recommendedName>
        <fullName evidence="4">YhfC family intramembrane metalloprotease</fullName>
    </recommendedName>
</protein>
<keyword evidence="1" id="KW-0472">Membrane</keyword>
<feature type="transmembrane region" description="Helical" evidence="1">
    <location>
        <begin position="210"/>
        <end position="228"/>
    </location>
</feature>
<organism evidence="2 3">
    <name type="scientific">Micropruina glycogenica</name>
    <dbReference type="NCBI Taxonomy" id="75385"/>
    <lineage>
        <taxon>Bacteria</taxon>
        <taxon>Bacillati</taxon>
        <taxon>Actinomycetota</taxon>
        <taxon>Actinomycetes</taxon>
        <taxon>Propionibacteriales</taxon>
        <taxon>Nocardioidaceae</taxon>
        <taxon>Micropruina</taxon>
    </lineage>
</organism>